<proteinExistence type="predicted"/>
<evidence type="ECO:0000313" key="4">
    <source>
        <dbReference type="Proteomes" id="UP000233398"/>
    </source>
</evidence>
<dbReference type="RefSeq" id="WP_101073267.1">
    <property type="nucleotide sequence ID" value="NZ_PISP01000002.1"/>
</dbReference>
<evidence type="ECO:0000256" key="1">
    <source>
        <dbReference type="SAM" id="MobiDB-lite"/>
    </source>
</evidence>
<organism evidence="3 4">
    <name type="scientific">Rhodohalobacter barkolensis</name>
    <dbReference type="NCBI Taxonomy" id="2053187"/>
    <lineage>
        <taxon>Bacteria</taxon>
        <taxon>Pseudomonadati</taxon>
        <taxon>Balneolota</taxon>
        <taxon>Balneolia</taxon>
        <taxon>Balneolales</taxon>
        <taxon>Balneolaceae</taxon>
        <taxon>Rhodohalobacter</taxon>
    </lineage>
</organism>
<evidence type="ECO:0000256" key="2">
    <source>
        <dbReference type="SAM" id="SignalP"/>
    </source>
</evidence>
<feature type="chain" id="PRO_5014728812" description="Efflux transporter periplasmic adaptor subunit" evidence="2">
    <location>
        <begin position="18"/>
        <end position="97"/>
    </location>
</feature>
<evidence type="ECO:0008006" key="5">
    <source>
        <dbReference type="Google" id="ProtNLM"/>
    </source>
</evidence>
<dbReference type="EMBL" id="PISP01000002">
    <property type="protein sequence ID" value="PKD43727.1"/>
    <property type="molecule type" value="Genomic_DNA"/>
</dbReference>
<evidence type="ECO:0000313" key="3">
    <source>
        <dbReference type="EMBL" id="PKD43727.1"/>
    </source>
</evidence>
<protein>
    <recommendedName>
        <fullName evidence="5">Efflux transporter periplasmic adaptor subunit</fullName>
    </recommendedName>
</protein>
<feature type="signal peptide" evidence="2">
    <location>
        <begin position="1"/>
        <end position="17"/>
    </location>
</feature>
<feature type="compositionally biased region" description="Basic and acidic residues" evidence="1">
    <location>
        <begin position="63"/>
        <end position="97"/>
    </location>
</feature>
<keyword evidence="2" id="KW-0732">Signal</keyword>
<accession>A0A2N0VHR1</accession>
<comment type="caution">
    <text evidence="3">The sequence shown here is derived from an EMBL/GenBank/DDBJ whole genome shotgun (WGS) entry which is preliminary data.</text>
</comment>
<reference evidence="3 4" key="1">
    <citation type="submission" date="2017-11" db="EMBL/GenBank/DDBJ databases">
        <title>Rhodohalobacter 15182 sp. nov., isolated from a salt lake.</title>
        <authorList>
            <person name="Han S."/>
        </authorList>
    </citation>
    <scope>NUCLEOTIDE SEQUENCE [LARGE SCALE GENOMIC DNA]</scope>
    <source>
        <strain evidence="3 4">15182</strain>
    </source>
</reference>
<name>A0A2N0VHR1_9BACT</name>
<dbReference type="PROSITE" id="PS51257">
    <property type="entry name" value="PROKAR_LIPOPROTEIN"/>
    <property type="match status" value="1"/>
</dbReference>
<sequence>MKKFITLLALITGLVVAGCASDNEDHSHGSDGDHTHEEPAQQSSTGDSDAVRIGGGADSVDVESDHSHDEDSDHSHEEEHTHDDDSTHSHGDEEHDH</sequence>
<keyword evidence="4" id="KW-1185">Reference proteome</keyword>
<dbReference type="AlphaFoldDB" id="A0A2N0VHR1"/>
<feature type="region of interest" description="Disordered" evidence="1">
    <location>
        <begin position="20"/>
        <end position="97"/>
    </location>
</feature>
<dbReference type="Proteomes" id="UP000233398">
    <property type="component" value="Unassembled WGS sequence"/>
</dbReference>
<feature type="compositionally biased region" description="Basic and acidic residues" evidence="1">
    <location>
        <begin position="23"/>
        <end position="39"/>
    </location>
</feature>
<gene>
    <name evidence="3" type="ORF">CWD77_09210</name>
</gene>